<reference evidence="2 3" key="1">
    <citation type="journal article" date="2011" name="Science">
        <title>The Selaginella genome identifies genetic changes associated with the evolution of vascular plants.</title>
        <authorList>
            <person name="Banks J.A."/>
            <person name="Nishiyama T."/>
            <person name="Hasebe M."/>
            <person name="Bowman J.L."/>
            <person name="Gribskov M."/>
            <person name="dePamphilis C."/>
            <person name="Albert V.A."/>
            <person name="Aono N."/>
            <person name="Aoyama T."/>
            <person name="Ambrose B.A."/>
            <person name="Ashton N.W."/>
            <person name="Axtell M.J."/>
            <person name="Barker E."/>
            <person name="Barker M.S."/>
            <person name="Bennetzen J.L."/>
            <person name="Bonawitz N.D."/>
            <person name="Chapple C."/>
            <person name="Cheng C."/>
            <person name="Correa L.G."/>
            <person name="Dacre M."/>
            <person name="DeBarry J."/>
            <person name="Dreyer I."/>
            <person name="Elias M."/>
            <person name="Engstrom E.M."/>
            <person name="Estelle M."/>
            <person name="Feng L."/>
            <person name="Finet C."/>
            <person name="Floyd S.K."/>
            <person name="Frommer W.B."/>
            <person name="Fujita T."/>
            <person name="Gramzow L."/>
            <person name="Gutensohn M."/>
            <person name="Harholt J."/>
            <person name="Hattori M."/>
            <person name="Heyl A."/>
            <person name="Hirai T."/>
            <person name="Hiwatashi Y."/>
            <person name="Ishikawa M."/>
            <person name="Iwata M."/>
            <person name="Karol K.G."/>
            <person name="Koehler B."/>
            <person name="Kolukisaoglu U."/>
            <person name="Kubo M."/>
            <person name="Kurata T."/>
            <person name="Lalonde S."/>
            <person name="Li K."/>
            <person name="Li Y."/>
            <person name="Litt A."/>
            <person name="Lyons E."/>
            <person name="Manning G."/>
            <person name="Maruyama T."/>
            <person name="Michael T.P."/>
            <person name="Mikami K."/>
            <person name="Miyazaki S."/>
            <person name="Morinaga S."/>
            <person name="Murata T."/>
            <person name="Mueller-Roeber B."/>
            <person name="Nelson D.R."/>
            <person name="Obara M."/>
            <person name="Oguri Y."/>
            <person name="Olmstead R.G."/>
            <person name="Onodera N."/>
            <person name="Petersen B.L."/>
            <person name="Pils B."/>
            <person name="Prigge M."/>
            <person name="Rensing S.A."/>
            <person name="Riano-Pachon D.M."/>
            <person name="Roberts A.W."/>
            <person name="Sato Y."/>
            <person name="Scheller H.V."/>
            <person name="Schulz B."/>
            <person name="Schulz C."/>
            <person name="Shakirov E.V."/>
            <person name="Shibagaki N."/>
            <person name="Shinohara N."/>
            <person name="Shippen D.E."/>
            <person name="Soerensen I."/>
            <person name="Sotooka R."/>
            <person name="Sugimoto N."/>
            <person name="Sugita M."/>
            <person name="Sumikawa N."/>
            <person name="Tanurdzic M."/>
            <person name="Theissen G."/>
            <person name="Ulvskov P."/>
            <person name="Wakazuki S."/>
            <person name="Weng J.K."/>
            <person name="Willats W.W."/>
            <person name="Wipf D."/>
            <person name="Wolf P.G."/>
            <person name="Yang L."/>
            <person name="Zimmer A.D."/>
            <person name="Zhu Q."/>
            <person name="Mitros T."/>
            <person name="Hellsten U."/>
            <person name="Loque D."/>
            <person name="Otillar R."/>
            <person name="Salamov A."/>
            <person name="Schmutz J."/>
            <person name="Shapiro H."/>
            <person name="Lindquist E."/>
            <person name="Lucas S."/>
            <person name="Rokhsar D."/>
            <person name="Grigoriev I.V."/>
        </authorList>
    </citation>
    <scope>NUCLEOTIDE SEQUENCE [LARGE SCALE GENOMIC DNA]</scope>
</reference>
<keyword evidence="3" id="KW-1185">Reference proteome</keyword>
<sequence>MAEAAAAAMEAEKSEKERDGELELDLTQRVESAVTARATYIKEHAESLTMVSFRRLLEEDLGMETTALDPHKKKIKELVDHIMNADDPEVTEAVIRDALAKRSSYLKTDSRNMKLERVRRLLEEDLGLQNFALDTKKELVKSLLDEVLNTSDVTKEEEPSASEVEALETETGTAAGVKEEKKRKLQSAEKSRKKKRLVKKLEETDESEREDSEEDKPRKRKSGKKKAIVKDSEDEDEDERKSSNPKSSKDEVHAKKPEETEAEDTKEYNADSDESPAKKTPKKKAAKPPESKPVVSKVVEQLKQMIKASGINIPPSVYKRVKQVPESKRESSLIKELESILQKEGLNRNSSEKELKAVRKKKDKQKDLEGIDVEEKKQGGEKFDPIETCIISTQAKENPTLVPLIWKVYVPKIDAFLKLLNKDAWAAACTGGEKNPLVPDVCGDENVRKSWQHPMLSRMKAWTTMLLRLAKEAAPPDVDTYVLVAQKSRNITVDEAKKPQRLVQEKIGMFAEKFGSMILARVCYDAIEDKATTKGYLALNQYRGANDIGVDGAAPGERGWRCCKSQNDAPRTQRVEEIIMKIKNKLDPLGTGAHREWEEAKRVRKLMTDRGIKKEPGKSDLHQEHGRSHPHTTEIYGGCVETADREWERWGIN</sequence>
<dbReference type="AlphaFoldDB" id="D8SJ31"/>
<dbReference type="PANTHER" id="PTHR15410:SF2">
    <property type="entry name" value="HIRA-INTERACTING PROTEIN 3"/>
    <property type="match status" value="1"/>
</dbReference>
<dbReference type="EMBL" id="GL377622">
    <property type="protein sequence ID" value="EFJ15729.1"/>
    <property type="molecule type" value="Genomic_DNA"/>
</dbReference>
<dbReference type="STRING" id="88036.D8SJ31"/>
<feature type="compositionally biased region" description="Basic and acidic residues" evidence="1">
    <location>
        <begin position="610"/>
        <end position="627"/>
    </location>
</feature>
<protein>
    <recommendedName>
        <fullName evidence="4">DEK C-terminal domain-containing protein</fullName>
    </recommendedName>
</protein>
<feature type="region of interest" description="Disordered" evidence="1">
    <location>
        <begin position="610"/>
        <end position="634"/>
    </location>
</feature>
<gene>
    <name evidence="2" type="ORF">SELMODRAFT_422645</name>
</gene>
<proteinExistence type="predicted"/>
<evidence type="ECO:0000256" key="1">
    <source>
        <dbReference type="SAM" id="MobiDB-lite"/>
    </source>
</evidence>
<evidence type="ECO:0000313" key="3">
    <source>
        <dbReference type="Proteomes" id="UP000001514"/>
    </source>
</evidence>
<feature type="compositionally biased region" description="Acidic residues" evidence="1">
    <location>
        <begin position="203"/>
        <end position="214"/>
    </location>
</feature>
<feature type="region of interest" description="Disordered" evidence="1">
    <location>
        <begin position="346"/>
        <end position="366"/>
    </location>
</feature>
<dbReference type="GO" id="GO:0005634">
    <property type="term" value="C:nucleus"/>
    <property type="evidence" value="ECO:0000318"/>
    <property type="project" value="GO_Central"/>
</dbReference>
<feature type="compositionally biased region" description="Basic and acidic residues" evidence="1">
    <location>
        <begin position="177"/>
        <end position="190"/>
    </location>
</feature>
<evidence type="ECO:0000313" key="2">
    <source>
        <dbReference type="EMBL" id="EFJ15729.1"/>
    </source>
</evidence>
<feature type="compositionally biased region" description="Basic residues" evidence="1">
    <location>
        <begin position="218"/>
        <end position="227"/>
    </location>
</feature>
<evidence type="ECO:0008006" key="4">
    <source>
        <dbReference type="Google" id="ProtNLM"/>
    </source>
</evidence>
<dbReference type="eggNOG" id="ENOG502QQUQ">
    <property type="taxonomic scope" value="Eukaryota"/>
</dbReference>
<dbReference type="Gramene" id="EFJ15729">
    <property type="protein sequence ID" value="EFJ15729"/>
    <property type="gene ID" value="SELMODRAFT_422645"/>
</dbReference>
<dbReference type="Proteomes" id="UP000001514">
    <property type="component" value="Unassembled WGS sequence"/>
</dbReference>
<dbReference type="FunCoup" id="D8SJ31">
    <property type="interactions" value="1072"/>
</dbReference>
<accession>D8SJ31</accession>
<dbReference type="InterPro" id="IPR037647">
    <property type="entry name" value="HIRIP3"/>
</dbReference>
<dbReference type="PANTHER" id="PTHR15410">
    <property type="entry name" value="HIRA-INTERACTING PROTEIN 3"/>
    <property type="match status" value="1"/>
</dbReference>
<dbReference type="InParanoid" id="D8SJ31"/>
<feature type="region of interest" description="Disordered" evidence="1">
    <location>
        <begin position="151"/>
        <end position="296"/>
    </location>
</feature>
<dbReference type="KEGG" id="smo:SELMODRAFT_422645"/>
<name>D8SJ31_SELML</name>
<organism evidence="3">
    <name type="scientific">Selaginella moellendorffii</name>
    <name type="common">Spikemoss</name>
    <dbReference type="NCBI Taxonomy" id="88036"/>
    <lineage>
        <taxon>Eukaryota</taxon>
        <taxon>Viridiplantae</taxon>
        <taxon>Streptophyta</taxon>
        <taxon>Embryophyta</taxon>
        <taxon>Tracheophyta</taxon>
        <taxon>Lycopodiopsida</taxon>
        <taxon>Selaginellales</taxon>
        <taxon>Selaginellaceae</taxon>
        <taxon>Selaginella</taxon>
    </lineage>
</organism>
<dbReference type="HOGENOM" id="CLU_454488_0_0_1"/>
<feature type="compositionally biased region" description="Basic and acidic residues" evidence="1">
    <location>
        <begin position="239"/>
        <end position="269"/>
    </location>
</feature>
<feature type="compositionally biased region" description="Basic and acidic residues" evidence="1">
    <location>
        <begin position="10"/>
        <end position="21"/>
    </location>
</feature>
<feature type="region of interest" description="Disordered" evidence="1">
    <location>
        <begin position="1"/>
        <end position="23"/>
    </location>
</feature>